<evidence type="ECO:0000259" key="7">
    <source>
        <dbReference type="Pfam" id="PF00892"/>
    </source>
</evidence>
<feature type="transmembrane region" description="Helical" evidence="6">
    <location>
        <begin position="183"/>
        <end position="200"/>
    </location>
</feature>
<keyword evidence="9" id="KW-1185">Reference proteome</keyword>
<dbReference type="AlphaFoldDB" id="A0A6J5CY79"/>
<dbReference type="InterPro" id="IPR051258">
    <property type="entry name" value="Diverse_Substrate_Transporter"/>
</dbReference>
<protein>
    <submittedName>
        <fullName evidence="8">Putative cystine transporter YijE</fullName>
    </submittedName>
</protein>
<dbReference type="PANTHER" id="PTHR42920">
    <property type="entry name" value="OS03G0707200 PROTEIN-RELATED"/>
    <property type="match status" value="1"/>
</dbReference>
<dbReference type="PROSITE" id="PS51257">
    <property type="entry name" value="PROKAR_LIPOPROTEIN"/>
    <property type="match status" value="1"/>
</dbReference>
<dbReference type="InterPro" id="IPR000620">
    <property type="entry name" value="EamA_dom"/>
</dbReference>
<feature type="transmembrane region" description="Helical" evidence="6">
    <location>
        <begin position="12"/>
        <end position="29"/>
    </location>
</feature>
<dbReference type="InterPro" id="IPR037185">
    <property type="entry name" value="EmrE-like"/>
</dbReference>
<dbReference type="Pfam" id="PF00892">
    <property type="entry name" value="EamA"/>
    <property type="match status" value="2"/>
</dbReference>
<feature type="domain" description="EamA" evidence="7">
    <location>
        <begin position="11"/>
        <end position="140"/>
    </location>
</feature>
<keyword evidence="2" id="KW-1003">Cell membrane</keyword>
<keyword evidence="5 6" id="KW-0472">Membrane</keyword>
<sequence length="287" mass="30914">MHKYERNHTLGLAQIHIAVLLAGCAGLFAKLLNVSATQLTAGRTVFGSVALLLFAWATQKSLRLATLKDTAALAISGMILALHWYTFFHSIQVSTVAIGLLAFSTFPLFTTFLEPLAFGERIHRHDVVTALIVTFGLVLVTPSLDFRNQLTQGVLWGVLSAFAYAVLALLNRLYTARYPSVSISFYQQAVAALCILPFAIQAHNPISGTDWLYLIVLGVVFTALGQGLVVASLKHLSAQTTSVVFGLEPVYGIALAWLLIGETPALRTALGGILICGAVCAASFRRR</sequence>
<feature type="transmembrane region" description="Helical" evidence="6">
    <location>
        <begin position="150"/>
        <end position="171"/>
    </location>
</feature>
<feature type="transmembrane region" description="Helical" evidence="6">
    <location>
        <begin position="93"/>
        <end position="113"/>
    </location>
</feature>
<organism evidence="8 9">
    <name type="scientific">Paraburkholderia solisilvae</name>
    <dbReference type="NCBI Taxonomy" id="624376"/>
    <lineage>
        <taxon>Bacteria</taxon>
        <taxon>Pseudomonadati</taxon>
        <taxon>Pseudomonadota</taxon>
        <taxon>Betaproteobacteria</taxon>
        <taxon>Burkholderiales</taxon>
        <taxon>Burkholderiaceae</taxon>
        <taxon>Paraburkholderia</taxon>
    </lineage>
</organism>
<name>A0A6J5CY79_9BURK</name>
<feature type="transmembrane region" description="Helical" evidence="6">
    <location>
        <begin position="266"/>
        <end position="284"/>
    </location>
</feature>
<feature type="transmembrane region" description="Helical" evidence="6">
    <location>
        <begin position="41"/>
        <end position="58"/>
    </location>
</feature>
<evidence type="ECO:0000313" key="8">
    <source>
        <dbReference type="EMBL" id="CAB3745924.1"/>
    </source>
</evidence>
<evidence type="ECO:0000313" key="9">
    <source>
        <dbReference type="Proteomes" id="UP000494329"/>
    </source>
</evidence>
<feature type="transmembrane region" description="Helical" evidence="6">
    <location>
        <begin position="212"/>
        <end position="231"/>
    </location>
</feature>
<reference evidence="8 9" key="1">
    <citation type="submission" date="2020-04" db="EMBL/GenBank/DDBJ databases">
        <authorList>
            <person name="De Canck E."/>
        </authorList>
    </citation>
    <scope>NUCLEOTIDE SEQUENCE [LARGE SCALE GENOMIC DNA]</scope>
    <source>
        <strain evidence="8 9">LMG 29739</strain>
    </source>
</reference>
<feature type="transmembrane region" description="Helical" evidence="6">
    <location>
        <begin position="70"/>
        <end position="87"/>
    </location>
</feature>
<feature type="domain" description="EamA" evidence="7">
    <location>
        <begin position="153"/>
        <end position="281"/>
    </location>
</feature>
<evidence type="ECO:0000256" key="3">
    <source>
        <dbReference type="ARBA" id="ARBA00022692"/>
    </source>
</evidence>
<dbReference type="EMBL" id="CADIKF010000001">
    <property type="protein sequence ID" value="CAB3745924.1"/>
    <property type="molecule type" value="Genomic_DNA"/>
</dbReference>
<keyword evidence="4 6" id="KW-1133">Transmembrane helix</keyword>
<evidence type="ECO:0000256" key="6">
    <source>
        <dbReference type="SAM" id="Phobius"/>
    </source>
</evidence>
<accession>A0A6J5CY79</accession>
<evidence type="ECO:0000256" key="4">
    <source>
        <dbReference type="ARBA" id="ARBA00022989"/>
    </source>
</evidence>
<dbReference type="GO" id="GO:0005886">
    <property type="term" value="C:plasma membrane"/>
    <property type="evidence" value="ECO:0007669"/>
    <property type="project" value="UniProtKB-SubCell"/>
</dbReference>
<comment type="subcellular location">
    <subcellularLocation>
        <location evidence="1">Cell membrane</location>
        <topology evidence="1">Multi-pass membrane protein</topology>
    </subcellularLocation>
</comment>
<gene>
    <name evidence="8" type="primary">yijE</name>
    <name evidence="8" type="ORF">LMG29739_00058</name>
</gene>
<proteinExistence type="predicted"/>
<dbReference type="RefSeq" id="WP_175108739.1">
    <property type="nucleotide sequence ID" value="NZ_CADIKF010000001.1"/>
</dbReference>
<dbReference type="Proteomes" id="UP000494329">
    <property type="component" value="Unassembled WGS sequence"/>
</dbReference>
<dbReference type="PANTHER" id="PTHR42920:SF5">
    <property type="entry name" value="EAMA DOMAIN-CONTAINING PROTEIN"/>
    <property type="match status" value="1"/>
</dbReference>
<evidence type="ECO:0000256" key="2">
    <source>
        <dbReference type="ARBA" id="ARBA00022475"/>
    </source>
</evidence>
<keyword evidence="3 6" id="KW-0812">Transmembrane</keyword>
<feature type="transmembrane region" description="Helical" evidence="6">
    <location>
        <begin position="243"/>
        <end position="260"/>
    </location>
</feature>
<dbReference type="SUPFAM" id="SSF103481">
    <property type="entry name" value="Multidrug resistance efflux transporter EmrE"/>
    <property type="match status" value="2"/>
</dbReference>
<feature type="transmembrane region" description="Helical" evidence="6">
    <location>
        <begin position="125"/>
        <end position="144"/>
    </location>
</feature>
<evidence type="ECO:0000256" key="5">
    <source>
        <dbReference type="ARBA" id="ARBA00023136"/>
    </source>
</evidence>
<evidence type="ECO:0000256" key="1">
    <source>
        <dbReference type="ARBA" id="ARBA00004651"/>
    </source>
</evidence>